<dbReference type="SMART" id="SM00530">
    <property type="entry name" value="HTH_XRE"/>
    <property type="match status" value="1"/>
</dbReference>
<dbReference type="InterPro" id="IPR001387">
    <property type="entry name" value="Cro/C1-type_HTH"/>
</dbReference>
<dbReference type="Pfam" id="PF01381">
    <property type="entry name" value="HTH_3"/>
    <property type="match status" value="1"/>
</dbReference>
<dbReference type="GO" id="GO:0003677">
    <property type="term" value="F:DNA binding"/>
    <property type="evidence" value="ECO:0007669"/>
    <property type="project" value="UniProtKB-KW"/>
</dbReference>
<dbReference type="PANTHER" id="PTHR35010">
    <property type="entry name" value="BLL4672 PROTEIN-RELATED"/>
    <property type="match status" value="1"/>
</dbReference>
<feature type="domain" description="HTH cro/C1-type" evidence="1">
    <location>
        <begin position="17"/>
        <end position="71"/>
    </location>
</feature>
<dbReference type="OrthoDB" id="2959414at2"/>
<dbReference type="Proteomes" id="UP000275394">
    <property type="component" value="Unassembled WGS sequence"/>
</dbReference>
<dbReference type="PANTHER" id="PTHR35010:SF4">
    <property type="entry name" value="BLL5781 PROTEIN"/>
    <property type="match status" value="1"/>
</dbReference>
<dbReference type="RefSeq" id="WP_123712376.1">
    <property type="nucleotide sequence ID" value="NZ_RKHR01000004.1"/>
</dbReference>
<dbReference type="InterPro" id="IPR041413">
    <property type="entry name" value="MLTR_LBD"/>
</dbReference>
<dbReference type="Pfam" id="PF17765">
    <property type="entry name" value="MLTR_LBD"/>
    <property type="match status" value="1"/>
</dbReference>
<sequence>MHDLSTPVKKNAFGRLLKLWRNTRNMSQEELSLEVGVSSRHISFLETGRSNPGRKLVGQIAEVFKLSTRDRNNLLVAAGFTQTELEADQRQHHLITKTLQLTLSGLDPTPACASDAYGNIIMVNRAWVRLYQRYGIDLSSDGRINSYHLYFSNKGLKPYLVGWDDIACALLMNLQQEVLLTDDARALDILEELLNYPDIPENWQRRSDQIGYQHSFRVSLRALDGLSTEELVCVNHTVGATPFISEPRIIISSFHRTDGLPIEGTEELSAIDHPLLYKYF</sequence>
<keyword evidence="3" id="KW-1185">Reference proteome</keyword>
<gene>
    <name evidence="2" type="ORF">EDC56_2046</name>
</gene>
<reference evidence="2 3" key="1">
    <citation type="submission" date="2018-11" db="EMBL/GenBank/DDBJ databases">
        <title>Genomic Encyclopedia of Type Strains, Phase IV (KMG-IV): sequencing the most valuable type-strain genomes for metagenomic binning, comparative biology and taxonomic classification.</title>
        <authorList>
            <person name="Goeker M."/>
        </authorList>
    </citation>
    <scope>NUCLEOTIDE SEQUENCE [LARGE SCALE GENOMIC DNA]</scope>
    <source>
        <strain evidence="2 3">DSM 100316</strain>
    </source>
</reference>
<dbReference type="InterPro" id="IPR010982">
    <property type="entry name" value="Lambda_DNA-bd_dom_sf"/>
</dbReference>
<protein>
    <submittedName>
        <fullName evidence="2">DNA-binding XRE family transcriptional regulator</fullName>
    </submittedName>
</protein>
<proteinExistence type="predicted"/>
<keyword evidence="2" id="KW-0238">DNA-binding</keyword>
<dbReference type="EMBL" id="RKHR01000004">
    <property type="protein sequence ID" value="ROS01602.1"/>
    <property type="molecule type" value="Genomic_DNA"/>
</dbReference>
<dbReference type="AlphaFoldDB" id="A0A3N2DPH1"/>
<comment type="caution">
    <text evidence="2">The sequence shown here is derived from an EMBL/GenBank/DDBJ whole genome shotgun (WGS) entry which is preliminary data.</text>
</comment>
<dbReference type="CDD" id="cd00093">
    <property type="entry name" value="HTH_XRE"/>
    <property type="match status" value="1"/>
</dbReference>
<evidence type="ECO:0000259" key="1">
    <source>
        <dbReference type="PROSITE" id="PS50943"/>
    </source>
</evidence>
<dbReference type="Gene3D" id="3.30.450.180">
    <property type="match status" value="1"/>
</dbReference>
<evidence type="ECO:0000313" key="2">
    <source>
        <dbReference type="EMBL" id="ROS01602.1"/>
    </source>
</evidence>
<organism evidence="2 3">
    <name type="scientific">Sinobacterium caligoides</name>
    <dbReference type="NCBI Taxonomy" id="933926"/>
    <lineage>
        <taxon>Bacteria</taxon>
        <taxon>Pseudomonadati</taxon>
        <taxon>Pseudomonadota</taxon>
        <taxon>Gammaproteobacteria</taxon>
        <taxon>Cellvibrionales</taxon>
        <taxon>Spongiibacteraceae</taxon>
        <taxon>Sinobacterium</taxon>
    </lineage>
</organism>
<name>A0A3N2DPH1_9GAMM</name>
<accession>A0A3N2DPH1</accession>
<dbReference type="SUPFAM" id="SSF47413">
    <property type="entry name" value="lambda repressor-like DNA-binding domains"/>
    <property type="match status" value="1"/>
</dbReference>
<evidence type="ECO:0000313" key="3">
    <source>
        <dbReference type="Proteomes" id="UP000275394"/>
    </source>
</evidence>
<dbReference type="Gene3D" id="1.10.260.40">
    <property type="entry name" value="lambda repressor-like DNA-binding domains"/>
    <property type="match status" value="1"/>
</dbReference>
<dbReference type="PROSITE" id="PS50943">
    <property type="entry name" value="HTH_CROC1"/>
    <property type="match status" value="1"/>
</dbReference>